<dbReference type="EMBL" id="CP059734">
    <property type="protein sequence ID" value="WDE09258.1"/>
    <property type="molecule type" value="Genomic_DNA"/>
</dbReference>
<protein>
    <recommendedName>
        <fullName evidence="3">Glutathionylspermidine synthase pre-ATP-grasp-like domain-containing protein</fullName>
    </recommendedName>
</protein>
<evidence type="ECO:0000313" key="1">
    <source>
        <dbReference type="EMBL" id="WDE09258.1"/>
    </source>
</evidence>
<keyword evidence="2" id="KW-1185">Reference proteome</keyword>
<proteinExistence type="predicted"/>
<evidence type="ECO:0000313" key="2">
    <source>
        <dbReference type="Proteomes" id="UP000032352"/>
    </source>
</evidence>
<dbReference type="AlphaFoldDB" id="A0AAE9ZA25"/>
<accession>A0AAE9ZA25</accession>
<evidence type="ECO:0008006" key="3">
    <source>
        <dbReference type="Google" id="ProtNLM"/>
    </source>
</evidence>
<dbReference type="RefSeq" id="WP_044837565.1">
    <property type="nucleotide sequence ID" value="NZ_CP059734.1"/>
</dbReference>
<name>A0AAE9ZA25_9GAMM</name>
<reference evidence="1 2" key="1">
    <citation type="journal article" date="2015" name="Genome Announc.">
        <title>Draft Genome Sequences of Marine Isolates of Thalassomonas viridans and Thalassomonas actiniarum.</title>
        <authorList>
            <person name="Olonade I."/>
            <person name="van Zyl L.J."/>
            <person name="Trindade M."/>
        </authorList>
    </citation>
    <scope>NUCLEOTIDE SEQUENCE [LARGE SCALE GENOMIC DNA]</scope>
    <source>
        <strain evidence="1 2">XOM25</strain>
    </source>
</reference>
<dbReference type="SUPFAM" id="SSF56059">
    <property type="entry name" value="Glutathione synthetase ATP-binding domain-like"/>
    <property type="match status" value="1"/>
</dbReference>
<sequence length="465" mass="53734">MLSQENVQNLGFYSPRYLQLIRLLSANEGMRRHRICAESDNLVDFMKTYEYDYGAWPMIISKARVAEFDAFIKVFPDMVYKAINSYFQGDSREFSRYFQSPALIYELLQDAQIDNRELLNRYDTLYCGQVLKILEVNSGSNIGGWQLDYLHPQFSRILASYRQTRQWHLKQRHAVNAMLTALTDCITRTLPETSKGNILIYFQDDKDDGLKQLRIDLANLYQEIKPEHFPEGKIMYFSDCADISFTGQCRVKYRQETIDVLIMPEPDRPIFPDNFCRQLIQSRLANRLIFPDSPLHTIIGNKHALALLHEEAVQQALSAEEVHMINRHVPWTAKMTREAVFWRGERWALRQLLIREQAAFVIKKSHSLQGRDVYVGRYLQPDAWLMHLDEVLGEGDWLAQEFCQADPVLMCDQASGLNLYRQVWGVFDINNAYGGAFVRANPLDGGNGVINSANGATEFAVFEEA</sequence>
<organism evidence="1 2">
    <name type="scientific">Thalassomonas viridans</name>
    <dbReference type="NCBI Taxonomy" id="137584"/>
    <lineage>
        <taxon>Bacteria</taxon>
        <taxon>Pseudomonadati</taxon>
        <taxon>Pseudomonadota</taxon>
        <taxon>Gammaproteobacteria</taxon>
        <taxon>Alteromonadales</taxon>
        <taxon>Colwelliaceae</taxon>
        <taxon>Thalassomonas</taxon>
    </lineage>
</organism>
<dbReference type="Proteomes" id="UP000032352">
    <property type="component" value="Chromosome pTvir"/>
</dbReference>
<reference evidence="1 2" key="2">
    <citation type="journal article" date="2022" name="Mar. Drugs">
        <title>Bioassay-Guided Fractionation Leads to the Detection of Cholic Acid Generated by the Rare Thalassomonas sp.</title>
        <authorList>
            <person name="Pheiffer F."/>
            <person name="Schneider Y.K."/>
            <person name="Hansen E.H."/>
            <person name="Andersen J.H."/>
            <person name="Isaksson J."/>
            <person name="Busche T."/>
            <person name="R C."/>
            <person name="Kalinowski J."/>
            <person name="Zyl L.V."/>
            <person name="Trindade M."/>
        </authorList>
    </citation>
    <scope>NUCLEOTIDE SEQUENCE [LARGE SCALE GENOMIC DNA]</scope>
    <source>
        <strain evidence="1 2">XOM25</strain>
    </source>
</reference>
<dbReference type="KEGG" id="tvd:SG34_031330"/>
<gene>
    <name evidence="1" type="ORF">SG34_031330</name>
</gene>